<dbReference type="SUPFAM" id="SSF57302">
    <property type="entry name" value="Snake toxin-like"/>
    <property type="match status" value="1"/>
</dbReference>
<dbReference type="GO" id="GO:0098552">
    <property type="term" value="C:side of membrane"/>
    <property type="evidence" value="ECO:0007669"/>
    <property type="project" value="UniProtKB-KW"/>
</dbReference>
<reference evidence="9" key="1">
    <citation type="submission" date="2019-08" db="EMBL/GenBank/DDBJ databases">
        <title>The genome of the North American firefly Photinus pyralis.</title>
        <authorList>
            <consortium name="Photinus pyralis genome working group"/>
            <person name="Fallon T.R."/>
            <person name="Sander Lower S.E."/>
            <person name="Weng J.-K."/>
        </authorList>
    </citation>
    <scope>NUCLEOTIDE SEQUENCE</scope>
    <source>
        <strain evidence="9">TRF0915ILg1</strain>
        <tissue evidence="9">Whole body</tissue>
    </source>
</reference>
<evidence type="ECO:0008006" key="11">
    <source>
        <dbReference type="Google" id="ProtNLM"/>
    </source>
</evidence>
<evidence type="ECO:0000256" key="3">
    <source>
        <dbReference type="ARBA" id="ARBA00022692"/>
    </source>
</evidence>
<comment type="subcellular location">
    <subcellularLocation>
        <location evidence="1">Membrane</location>
        <topology evidence="1">Lipid-anchor</topology>
        <topology evidence="1">GPI-anchor</topology>
    </subcellularLocation>
</comment>
<proteinExistence type="predicted"/>
<dbReference type="OrthoDB" id="6743833at2759"/>
<evidence type="ECO:0000313" key="9">
    <source>
        <dbReference type="EMBL" id="KAF2892298.1"/>
    </source>
</evidence>
<keyword evidence="10" id="KW-1185">Reference proteome</keyword>
<keyword evidence="3" id="KW-0812">Transmembrane</keyword>
<evidence type="ECO:0000256" key="1">
    <source>
        <dbReference type="ARBA" id="ARBA00004589"/>
    </source>
</evidence>
<protein>
    <recommendedName>
        <fullName evidence="11">Sodefrin-like factor</fullName>
    </recommendedName>
</protein>
<comment type="caution">
    <text evidence="9">The sequence shown here is derived from an EMBL/GenBank/DDBJ whole genome shotgun (WGS) entry which is preliminary data.</text>
</comment>
<feature type="signal peptide" evidence="8">
    <location>
        <begin position="1"/>
        <end position="26"/>
    </location>
</feature>
<evidence type="ECO:0000313" key="10">
    <source>
        <dbReference type="Proteomes" id="UP000801492"/>
    </source>
</evidence>
<dbReference type="InterPro" id="IPR045860">
    <property type="entry name" value="Snake_toxin-like_sf"/>
</dbReference>
<organism evidence="9 10">
    <name type="scientific">Ignelater luminosus</name>
    <name type="common">Cucubano</name>
    <name type="synonym">Pyrophorus luminosus</name>
    <dbReference type="NCBI Taxonomy" id="2038154"/>
    <lineage>
        <taxon>Eukaryota</taxon>
        <taxon>Metazoa</taxon>
        <taxon>Ecdysozoa</taxon>
        <taxon>Arthropoda</taxon>
        <taxon>Hexapoda</taxon>
        <taxon>Insecta</taxon>
        <taxon>Pterygota</taxon>
        <taxon>Neoptera</taxon>
        <taxon>Endopterygota</taxon>
        <taxon>Coleoptera</taxon>
        <taxon>Polyphaga</taxon>
        <taxon>Elateriformia</taxon>
        <taxon>Elateroidea</taxon>
        <taxon>Elateridae</taxon>
        <taxon>Agrypninae</taxon>
        <taxon>Pyrophorini</taxon>
        <taxon>Ignelater</taxon>
    </lineage>
</organism>
<evidence type="ECO:0000256" key="6">
    <source>
        <dbReference type="ARBA" id="ARBA00023136"/>
    </source>
</evidence>
<keyword evidence="4 8" id="KW-0732">Signal</keyword>
<dbReference type="Proteomes" id="UP000801492">
    <property type="component" value="Unassembled WGS sequence"/>
</dbReference>
<dbReference type="InterPro" id="IPR050975">
    <property type="entry name" value="Sleep_regulator"/>
</dbReference>
<evidence type="ECO:0000256" key="2">
    <source>
        <dbReference type="ARBA" id="ARBA00022622"/>
    </source>
</evidence>
<keyword evidence="2" id="KW-0325">Glycoprotein</keyword>
<name>A0A8K0CRG8_IGNLU</name>
<keyword evidence="6" id="KW-0472">Membrane</keyword>
<evidence type="ECO:0000256" key="8">
    <source>
        <dbReference type="SAM" id="SignalP"/>
    </source>
</evidence>
<keyword evidence="2" id="KW-0336">GPI-anchor</keyword>
<keyword evidence="7" id="KW-0449">Lipoprotein</keyword>
<keyword evidence="5" id="KW-1133">Transmembrane helix</keyword>
<sequence length="126" mass="13995">MKMVKLEILWLCVFSVLILEFCQAEALQCYECKGGPNSNCAKGVISSMKLVECPGGSLAMCQQTDIRAKNYRIFGRGCTYSSNPDFCTLIYRLLIQNPSAMKVYSCNTCSTPKCNRHGSLTESVLQ</sequence>
<accession>A0A8K0CRG8</accession>
<dbReference type="AlphaFoldDB" id="A0A8K0CRG8"/>
<dbReference type="PANTHER" id="PTHR33562">
    <property type="entry name" value="ATILLA, ISOFORM B-RELATED-RELATED"/>
    <property type="match status" value="1"/>
</dbReference>
<dbReference type="EMBL" id="VTPC01008821">
    <property type="protein sequence ID" value="KAF2892298.1"/>
    <property type="molecule type" value="Genomic_DNA"/>
</dbReference>
<evidence type="ECO:0000256" key="4">
    <source>
        <dbReference type="ARBA" id="ARBA00022729"/>
    </source>
</evidence>
<evidence type="ECO:0000256" key="5">
    <source>
        <dbReference type="ARBA" id="ARBA00022989"/>
    </source>
</evidence>
<dbReference type="PANTHER" id="PTHR33562:SF2">
    <property type="entry name" value="PROTEIN QUIVER"/>
    <property type="match status" value="1"/>
</dbReference>
<evidence type="ECO:0000256" key="7">
    <source>
        <dbReference type="ARBA" id="ARBA00023288"/>
    </source>
</evidence>
<feature type="chain" id="PRO_5035472138" description="Sodefrin-like factor" evidence="8">
    <location>
        <begin position="27"/>
        <end position="126"/>
    </location>
</feature>
<gene>
    <name evidence="9" type="ORF">ILUMI_13880</name>
</gene>